<proteinExistence type="predicted"/>
<name>A0ABP7AG44_9ACTN</name>
<evidence type="ECO:0000313" key="1">
    <source>
        <dbReference type="EMBL" id="GAA3631714.1"/>
    </source>
</evidence>
<dbReference type="RefSeq" id="WP_231484041.1">
    <property type="nucleotide sequence ID" value="NZ_BAAAZO010000011.1"/>
</dbReference>
<accession>A0ABP7AG44</accession>
<sequence>MSPRLHVDTAELHDLAGRVRSAASEASSLHAHPGPVRATMSALGDPALVGASHEFLDRWSHALGDVVGDAERLADLLALLATTCEDTEAIVARGFQP</sequence>
<evidence type="ECO:0008006" key="3">
    <source>
        <dbReference type="Google" id="ProtNLM"/>
    </source>
</evidence>
<comment type="caution">
    <text evidence="1">The sequence shown here is derived from an EMBL/GenBank/DDBJ whole genome shotgun (WGS) entry which is preliminary data.</text>
</comment>
<keyword evidence="2" id="KW-1185">Reference proteome</keyword>
<dbReference type="EMBL" id="BAAAZO010000011">
    <property type="protein sequence ID" value="GAA3631714.1"/>
    <property type="molecule type" value="Genomic_DNA"/>
</dbReference>
<gene>
    <name evidence="1" type="ORF">GCM10022223_57260</name>
</gene>
<protein>
    <recommendedName>
        <fullName evidence="3">Excreted virulence factor EspC (Type VII ESX diderm)</fullName>
    </recommendedName>
</protein>
<evidence type="ECO:0000313" key="2">
    <source>
        <dbReference type="Proteomes" id="UP001501074"/>
    </source>
</evidence>
<reference evidence="2" key="1">
    <citation type="journal article" date="2019" name="Int. J. Syst. Evol. Microbiol.">
        <title>The Global Catalogue of Microorganisms (GCM) 10K type strain sequencing project: providing services to taxonomists for standard genome sequencing and annotation.</title>
        <authorList>
            <consortium name="The Broad Institute Genomics Platform"/>
            <consortium name="The Broad Institute Genome Sequencing Center for Infectious Disease"/>
            <person name="Wu L."/>
            <person name="Ma J."/>
        </authorList>
    </citation>
    <scope>NUCLEOTIDE SEQUENCE [LARGE SCALE GENOMIC DNA]</scope>
    <source>
        <strain evidence="2">JCM 16902</strain>
    </source>
</reference>
<dbReference type="Proteomes" id="UP001501074">
    <property type="component" value="Unassembled WGS sequence"/>
</dbReference>
<organism evidence="1 2">
    <name type="scientific">Kineosporia mesophila</name>
    <dbReference type="NCBI Taxonomy" id="566012"/>
    <lineage>
        <taxon>Bacteria</taxon>
        <taxon>Bacillati</taxon>
        <taxon>Actinomycetota</taxon>
        <taxon>Actinomycetes</taxon>
        <taxon>Kineosporiales</taxon>
        <taxon>Kineosporiaceae</taxon>
        <taxon>Kineosporia</taxon>
    </lineage>
</organism>